<gene>
    <name evidence="3" type="ORF">MIND_00568500</name>
</gene>
<protein>
    <recommendedName>
        <fullName evidence="2">DUF5648 domain-containing protein</fullName>
    </recommendedName>
</protein>
<evidence type="ECO:0000313" key="4">
    <source>
        <dbReference type="Proteomes" id="UP000636479"/>
    </source>
</evidence>
<evidence type="ECO:0000259" key="2">
    <source>
        <dbReference type="Pfam" id="PF18885"/>
    </source>
</evidence>
<feature type="domain" description="DUF5648" evidence="2">
    <location>
        <begin position="94"/>
        <end position="209"/>
    </location>
</feature>
<dbReference type="Pfam" id="PF18885">
    <property type="entry name" value="DUF5648"/>
    <property type="match status" value="1"/>
</dbReference>
<dbReference type="RefSeq" id="XP_037220373.1">
    <property type="nucleotide sequence ID" value="XM_037362452.1"/>
</dbReference>
<evidence type="ECO:0000313" key="3">
    <source>
        <dbReference type="EMBL" id="KAF7303401.1"/>
    </source>
</evidence>
<feature type="signal peptide" evidence="1">
    <location>
        <begin position="1"/>
        <end position="39"/>
    </location>
</feature>
<reference evidence="3" key="1">
    <citation type="submission" date="2020-05" db="EMBL/GenBank/DDBJ databases">
        <title>Mycena genomes resolve the evolution of fungal bioluminescence.</title>
        <authorList>
            <person name="Tsai I.J."/>
        </authorList>
    </citation>
    <scope>NUCLEOTIDE SEQUENCE</scope>
    <source>
        <strain evidence="3">171206Taipei</strain>
    </source>
</reference>
<keyword evidence="1" id="KW-0732">Signal</keyword>
<dbReference type="InterPro" id="IPR043708">
    <property type="entry name" value="DUF5648"/>
</dbReference>
<evidence type="ECO:0000256" key="1">
    <source>
        <dbReference type="SAM" id="SignalP"/>
    </source>
</evidence>
<sequence>MLPLTAAPVAMVSGLQMVSRLLSLCALSAVSSGSMSVDAQSQTPLPPDCPACATGIVPLHRVYNPTTGDHAYTSEFPLFRIDAGPDVPRRVNATEAVAMPGYVLEGSAAGVFLVQQPNTYPLLRLWAEGLDDHFYTIFESQARTAMRNGYVMQGNAGYVFDFPACQTTGIPLYELYLARTHDHFYTTSAAERASAIKYGYQDLKIAAYVPVAGVVAENPWC</sequence>
<dbReference type="EMBL" id="JACAZF010000005">
    <property type="protein sequence ID" value="KAF7303401.1"/>
    <property type="molecule type" value="Genomic_DNA"/>
</dbReference>
<dbReference type="OrthoDB" id="9971254at2759"/>
<comment type="caution">
    <text evidence="3">The sequence shown here is derived from an EMBL/GenBank/DDBJ whole genome shotgun (WGS) entry which is preliminary data.</text>
</comment>
<accession>A0A8H6SRI6</accession>
<proteinExistence type="predicted"/>
<name>A0A8H6SRI6_9AGAR</name>
<keyword evidence="4" id="KW-1185">Reference proteome</keyword>
<dbReference type="GeneID" id="59344968"/>
<organism evidence="3 4">
    <name type="scientific">Mycena indigotica</name>
    <dbReference type="NCBI Taxonomy" id="2126181"/>
    <lineage>
        <taxon>Eukaryota</taxon>
        <taxon>Fungi</taxon>
        <taxon>Dikarya</taxon>
        <taxon>Basidiomycota</taxon>
        <taxon>Agaricomycotina</taxon>
        <taxon>Agaricomycetes</taxon>
        <taxon>Agaricomycetidae</taxon>
        <taxon>Agaricales</taxon>
        <taxon>Marasmiineae</taxon>
        <taxon>Mycenaceae</taxon>
        <taxon>Mycena</taxon>
    </lineage>
</organism>
<dbReference type="Proteomes" id="UP000636479">
    <property type="component" value="Unassembled WGS sequence"/>
</dbReference>
<feature type="chain" id="PRO_5034809109" description="DUF5648 domain-containing protein" evidence="1">
    <location>
        <begin position="40"/>
        <end position="221"/>
    </location>
</feature>
<dbReference type="AlphaFoldDB" id="A0A8H6SRI6"/>